<evidence type="ECO:0000256" key="4">
    <source>
        <dbReference type="ARBA" id="ARBA00023136"/>
    </source>
</evidence>
<dbReference type="EMBL" id="CAJVCH010570436">
    <property type="protein sequence ID" value="CAG7834932.1"/>
    <property type="molecule type" value="Genomic_DNA"/>
</dbReference>
<protein>
    <recommendedName>
        <fullName evidence="6">Cytochrome c domain-containing protein</fullName>
    </recommendedName>
</protein>
<keyword evidence="1 5" id="KW-0349">Heme</keyword>
<dbReference type="PANTHER" id="PTHR10266:SF3">
    <property type="entry name" value="CYTOCHROME C1, HEME PROTEIN, MITOCHONDRIAL"/>
    <property type="match status" value="1"/>
</dbReference>
<keyword evidence="8" id="KW-1185">Reference proteome</keyword>
<dbReference type="GO" id="GO:0009055">
    <property type="term" value="F:electron transfer activity"/>
    <property type="evidence" value="ECO:0007669"/>
    <property type="project" value="InterPro"/>
</dbReference>
<dbReference type="InterPro" id="IPR002326">
    <property type="entry name" value="Cyt_c1"/>
</dbReference>
<keyword evidence="3 5" id="KW-0408">Iron</keyword>
<feature type="binding site" description="covalent" evidence="5">
    <location>
        <position position="178"/>
    </location>
    <ligand>
        <name>heme c</name>
        <dbReference type="ChEBI" id="CHEBI:61717"/>
    </ligand>
</feature>
<dbReference type="Pfam" id="PF02167">
    <property type="entry name" value="Cytochrom_C1"/>
    <property type="match status" value="1"/>
</dbReference>
<keyword evidence="4" id="KW-0472">Membrane</keyword>
<reference evidence="7" key="1">
    <citation type="submission" date="2021-06" db="EMBL/GenBank/DDBJ databases">
        <authorList>
            <person name="Hodson N. C."/>
            <person name="Mongue J. A."/>
            <person name="Jaron S. K."/>
        </authorList>
    </citation>
    <scope>NUCLEOTIDE SEQUENCE</scope>
</reference>
<dbReference type="OrthoDB" id="5925at2759"/>
<feature type="binding site" description="covalent" evidence="5">
    <location>
        <position position="298"/>
    </location>
    <ligand>
        <name>heme c</name>
        <dbReference type="ChEBI" id="CHEBI:61717"/>
    </ligand>
</feature>
<dbReference type="Proteomes" id="UP000708208">
    <property type="component" value="Unassembled WGS sequence"/>
</dbReference>
<sequence length="373" mass="41279">MNSRIQSILICCIIVKKNDEVGILSGNVYRAPSRGRGIVSTEKKEFIREKTSVSSLNVNGSTTERMRTWTRRMAGVLGRISGRVSQISKKGYNHIQNKFSTFSLKEVSTSKKLVWGSVGLVGTGGVVLLIGLERSVAAEDLVLHPTPLPWSHNGWFQALDHASIRRGYEVYKQVCSACHSMQYMCYRNLVGVSHTEAEAKAEAEEIMVTDGPNDVGEMFQRPGKLSDRFASPYPNEEAARAANNGAYPPDLTYITGARHGGEDYVFALLTGYCDAPAGIVLREGQYFNPYFPGGAISMAQAIYNEVLEYADGTPAYASQVTKDVCTFLKWAAEPEHDTRKEMALKAVVLFSFLISPQRNKLFLRSVVVARENR</sequence>
<dbReference type="AlphaFoldDB" id="A0A8J2LFA0"/>
<evidence type="ECO:0000256" key="3">
    <source>
        <dbReference type="ARBA" id="ARBA00023004"/>
    </source>
</evidence>
<dbReference type="GO" id="GO:0020037">
    <property type="term" value="F:heme binding"/>
    <property type="evidence" value="ECO:0007669"/>
    <property type="project" value="InterPro"/>
</dbReference>
<dbReference type="PANTHER" id="PTHR10266">
    <property type="entry name" value="CYTOCHROME C1"/>
    <property type="match status" value="1"/>
</dbReference>
<evidence type="ECO:0000313" key="7">
    <source>
        <dbReference type="EMBL" id="CAG7834932.1"/>
    </source>
</evidence>
<evidence type="ECO:0000256" key="1">
    <source>
        <dbReference type="ARBA" id="ARBA00022617"/>
    </source>
</evidence>
<proteinExistence type="predicted"/>
<comment type="caution">
    <text evidence="7">The sequence shown here is derived from an EMBL/GenBank/DDBJ whole genome shotgun (WGS) entry which is preliminary data.</text>
</comment>
<feature type="binding site" description="covalent" evidence="5">
    <location>
        <position position="179"/>
    </location>
    <ligand>
        <name>heme c</name>
        <dbReference type="ChEBI" id="CHEBI:61717"/>
    </ligand>
</feature>
<accession>A0A8J2LFA0</accession>
<feature type="binding site" description="covalent" evidence="5">
    <location>
        <position position="175"/>
    </location>
    <ligand>
        <name>heme c</name>
        <dbReference type="ChEBI" id="CHEBI:61717"/>
    </ligand>
</feature>
<gene>
    <name evidence="7" type="ORF">AFUS01_LOCUS44370</name>
</gene>
<dbReference type="PROSITE" id="PS51007">
    <property type="entry name" value="CYTC"/>
    <property type="match status" value="1"/>
</dbReference>
<name>A0A8J2LFA0_9HEXA</name>
<evidence type="ECO:0000313" key="8">
    <source>
        <dbReference type="Proteomes" id="UP000708208"/>
    </source>
</evidence>
<evidence type="ECO:0000259" key="6">
    <source>
        <dbReference type="PROSITE" id="PS51007"/>
    </source>
</evidence>
<feature type="domain" description="Cytochrome c" evidence="6">
    <location>
        <begin position="162"/>
        <end position="314"/>
    </location>
</feature>
<comment type="cofactor">
    <cofactor evidence="5">
        <name>heme c</name>
        <dbReference type="ChEBI" id="CHEBI:61717"/>
    </cofactor>
    <text evidence="5">Binds 1 heme c group covalently per subunit.</text>
</comment>
<organism evidence="7 8">
    <name type="scientific">Allacma fusca</name>
    <dbReference type="NCBI Taxonomy" id="39272"/>
    <lineage>
        <taxon>Eukaryota</taxon>
        <taxon>Metazoa</taxon>
        <taxon>Ecdysozoa</taxon>
        <taxon>Arthropoda</taxon>
        <taxon>Hexapoda</taxon>
        <taxon>Collembola</taxon>
        <taxon>Symphypleona</taxon>
        <taxon>Sminthuridae</taxon>
        <taxon>Allacma</taxon>
    </lineage>
</organism>
<evidence type="ECO:0000256" key="2">
    <source>
        <dbReference type="ARBA" id="ARBA00022723"/>
    </source>
</evidence>
<keyword evidence="2 5" id="KW-0479">Metal-binding</keyword>
<evidence type="ECO:0000256" key="5">
    <source>
        <dbReference type="PIRSR" id="PIRSR602326-1"/>
    </source>
</evidence>
<dbReference type="FunFam" id="1.10.760.10:FF:000002">
    <property type="entry name" value="Cytochrome c1, heme protein"/>
    <property type="match status" value="1"/>
</dbReference>
<dbReference type="GO" id="GO:0046872">
    <property type="term" value="F:metal ion binding"/>
    <property type="evidence" value="ECO:0007669"/>
    <property type="project" value="UniProtKB-KW"/>
</dbReference>
<dbReference type="InterPro" id="IPR009056">
    <property type="entry name" value="Cyt_c-like_dom"/>
</dbReference>
<dbReference type="GO" id="GO:0005739">
    <property type="term" value="C:mitochondrion"/>
    <property type="evidence" value="ECO:0007669"/>
    <property type="project" value="GOC"/>
</dbReference>
<dbReference type="GO" id="GO:0006122">
    <property type="term" value="P:mitochondrial electron transport, ubiquinol to cytochrome c"/>
    <property type="evidence" value="ECO:0007669"/>
    <property type="project" value="TreeGrafter"/>
</dbReference>